<dbReference type="SMART" id="SM00460">
    <property type="entry name" value="TGc"/>
    <property type="match status" value="1"/>
</dbReference>
<protein>
    <submittedName>
        <fullName evidence="2">Transglutaminase</fullName>
    </submittedName>
</protein>
<sequence>MVTYHIQHDTEYNYHSPVTQSRQILRLSPRILSWQGPESHTIHIDPCPDKIDFLLDCFGNPLQYFTLMGDHNRLAVRAHSVVSLTHRRLPDSETTPPWEEVVNHLRYMSGKTYLPYDFEATQFRFESNHIRLLPTIAQWARQAIRPGMPVLAAVEALQARIFNEFVFDPQATTISTPVLEVFQKRRGVCQDFAHFMISCLRAIGLAARYVSGYLLTHPPAGQPRLVGADASHAWVSVYIPGHGWVDSDPTNNVFPDQEHITLCWGRDFSDVSPIRGMMYGSSAHSLKTSVTVMPESELPR</sequence>
<dbReference type="InterPro" id="IPR013589">
    <property type="entry name" value="Bac_transglu_N"/>
</dbReference>
<evidence type="ECO:0000259" key="1">
    <source>
        <dbReference type="SMART" id="SM00460"/>
    </source>
</evidence>
<dbReference type="Proteomes" id="UP000264036">
    <property type="component" value="Unassembled WGS sequence"/>
</dbReference>
<evidence type="ECO:0000313" key="3">
    <source>
        <dbReference type="Proteomes" id="UP000264036"/>
    </source>
</evidence>
<feature type="domain" description="Transglutaminase-like" evidence="1">
    <location>
        <begin position="181"/>
        <end position="251"/>
    </location>
</feature>
<dbReference type="Pfam" id="PF01841">
    <property type="entry name" value="Transglut_core"/>
    <property type="match status" value="1"/>
</dbReference>
<dbReference type="AlphaFoldDB" id="A0A356LL47"/>
<dbReference type="InterPro" id="IPR038765">
    <property type="entry name" value="Papain-like_cys_pep_sf"/>
</dbReference>
<accession>A0A356LL47</accession>
<dbReference type="SUPFAM" id="SSF54001">
    <property type="entry name" value="Cysteine proteinases"/>
    <property type="match status" value="1"/>
</dbReference>
<dbReference type="EMBL" id="DOEK01000036">
    <property type="protein sequence ID" value="HBP31255.1"/>
    <property type="molecule type" value="Genomic_DNA"/>
</dbReference>
<dbReference type="Pfam" id="PF08379">
    <property type="entry name" value="Bact_transglu_N"/>
    <property type="match status" value="1"/>
</dbReference>
<dbReference type="InterPro" id="IPR002931">
    <property type="entry name" value="Transglutaminase-like"/>
</dbReference>
<name>A0A356LL47_9BURK</name>
<reference evidence="2 3" key="1">
    <citation type="journal article" date="2018" name="Nat. Biotechnol.">
        <title>A standardized bacterial taxonomy based on genome phylogeny substantially revises the tree of life.</title>
        <authorList>
            <person name="Parks D.H."/>
            <person name="Chuvochina M."/>
            <person name="Waite D.W."/>
            <person name="Rinke C."/>
            <person name="Skarshewski A."/>
            <person name="Chaumeil P.A."/>
            <person name="Hugenholtz P."/>
        </authorList>
    </citation>
    <scope>NUCLEOTIDE SEQUENCE [LARGE SCALE GENOMIC DNA]</scope>
    <source>
        <strain evidence="2">UBA10707</strain>
    </source>
</reference>
<proteinExistence type="predicted"/>
<comment type="caution">
    <text evidence="2">The sequence shown here is derived from an EMBL/GenBank/DDBJ whole genome shotgun (WGS) entry which is preliminary data.</text>
</comment>
<dbReference type="PANTHER" id="PTHR33490:SF7">
    <property type="entry name" value="BLR2979 PROTEIN"/>
    <property type="match status" value="1"/>
</dbReference>
<dbReference type="Gene3D" id="3.10.620.30">
    <property type="match status" value="1"/>
</dbReference>
<organism evidence="2 3">
    <name type="scientific">Advenella kashmirensis</name>
    <dbReference type="NCBI Taxonomy" id="310575"/>
    <lineage>
        <taxon>Bacteria</taxon>
        <taxon>Pseudomonadati</taxon>
        <taxon>Pseudomonadota</taxon>
        <taxon>Betaproteobacteria</taxon>
        <taxon>Burkholderiales</taxon>
        <taxon>Alcaligenaceae</taxon>
    </lineage>
</organism>
<gene>
    <name evidence="2" type="ORF">DD666_17840</name>
</gene>
<evidence type="ECO:0000313" key="2">
    <source>
        <dbReference type="EMBL" id="HBP31255.1"/>
    </source>
</evidence>
<dbReference type="PANTHER" id="PTHR33490">
    <property type="entry name" value="BLR5614 PROTEIN-RELATED"/>
    <property type="match status" value="1"/>
</dbReference>